<evidence type="ECO:0000313" key="3">
    <source>
        <dbReference type="Proteomes" id="UP000008141"/>
    </source>
</evidence>
<protein>
    <recommendedName>
        <fullName evidence="1">Rhodanese domain-containing protein</fullName>
    </recommendedName>
</protein>
<evidence type="ECO:0000259" key="1">
    <source>
        <dbReference type="PROSITE" id="PS50206"/>
    </source>
</evidence>
<dbReference type="STRING" id="554065.E1Z6F5"/>
<dbReference type="GeneID" id="17358023"/>
<dbReference type="InterPro" id="IPR001763">
    <property type="entry name" value="Rhodanese-like_dom"/>
</dbReference>
<dbReference type="Gene3D" id="3.40.250.10">
    <property type="entry name" value="Rhodanese-like domain"/>
    <property type="match status" value="1"/>
</dbReference>
<dbReference type="Proteomes" id="UP000008141">
    <property type="component" value="Unassembled WGS sequence"/>
</dbReference>
<sequence>EEYVVVNFYHLVDIPRPHEVINNHRAWMEGREVRGRIYISEQGINAQYGGLRKDAEGYARWLADTQPLFKGLLYTVWPVEGHQYPKLRLKYRPNLISLAGGMQALPITDPAARAIPTPPTEWKRMLSEGQRTGEMPLVLDVRNSYEWDAGHFPCHLPPPPLLLLAQSAPHATPLPPALLPQNADPDRPVMIYCTGGIRCDVYGTYLRKKGFNKLYTLEGGIQNYMREEGLDHWNGSLFVFDGRMAIRPNKDKEEELEAAAPCQVCGATAVLPHMNCANIDCNKLFIACDACKTKFSGCCCEACTAAPRL</sequence>
<name>E1Z6F5_CHLVA</name>
<dbReference type="InterPro" id="IPR022111">
    <property type="entry name" value="Rhodanese_C"/>
</dbReference>
<dbReference type="KEGG" id="cvr:CHLNCDRAFT_10350"/>
<gene>
    <name evidence="2" type="ORF">CHLNCDRAFT_10350</name>
</gene>
<feature type="non-terminal residue" evidence="2">
    <location>
        <position position="309"/>
    </location>
</feature>
<dbReference type="PANTHER" id="PTHR43268">
    <property type="entry name" value="THIOSULFATE SULFURTRANSFERASE/RHODANESE-LIKE DOMAIN-CONTAINING PROTEIN 2"/>
    <property type="match status" value="1"/>
</dbReference>
<dbReference type="InParanoid" id="E1Z6F5"/>
<dbReference type="EMBL" id="GL433837">
    <property type="protein sequence ID" value="EFN58640.1"/>
    <property type="molecule type" value="Genomic_DNA"/>
</dbReference>
<dbReference type="OMA" id="VDFRNHY"/>
<proteinExistence type="predicted"/>
<dbReference type="AlphaFoldDB" id="E1Z6F5"/>
<accession>E1Z6F5</accession>
<dbReference type="eggNOG" id="ENOG502QPZW">
    <property type="taxonomic scope" value="Eukaryota"/>
</dbReference>
<dbReference type="PANTHER" id="PTHR43268:SF3">
    <property type="entry name" value="RHODANESE-LIKE DOMAIN-CONTAINING PROTEIN 7-RELATED"/>
    <property type="match status" value="1"/>
</dbReference>
<dbReference type="RefSeq" id="XP_005850742.1">
    <property type="nucleotide sequence ID" value="XM_005850680.1"/>
</dbReference>
<dbReference type="SMART" id="SM00450">
    <property type="entry name" value="RHOD"/>
    <property type="match status" value="1"/>
</dbReference>
<dbReference type="FunCoup" id="E1Z6F5">
    <property type="interactions" value="275"/>
</dbReference>
<dbReference type="PROSITE" id="PS50206">
    <property type="entry name" value="RHODANESE_3"/>
    <property type="match status" value="1"/>
</dbReference>
<keyword evidence="3" id="KW-1185">Reference proteome</keyword>
<dbReference type="InterPro" id="IPR036873">
    <property type="entry name" value="Rhodanese-like_dom_sf"/>
</dbReference>
<organism evidence="3">
    <name type="scientific">Chlorella variabilis</name>
    <name type="common">Green alga</name>
    <dbReference type="NCBI Taxonomy" id="554065"/>
    <lineage>
        <taxon>Eukaryota</taxon>
        <taxon>Viridiplantae</taxon>
        <taxon>Chlorophyta</taxon>
        <taxon>core chlorophytes</taxon>
        <taxon>Trebouxiophyceae</taxon>
        <taxon>Chlorellales</taxon>
        <taxon>Chlorellaceae</taxon>
        <taxon>Chlorella clade</taxon>
        <taxon>Chlorella</taxon>
    </lineage>
</organism>
<feature type="domain" description="Rhodanese" evidence="1">
    <location>
        <begin position="132"/>
        <end position="233"/>
    </location>
</feature>
<dbReference type="InterPro" id="IPR040503">
    <property type="entry name" value="TRHO_N"/>
</dbReference>
<dbReference type="Gene3D" id="3.30.70.100">
    <property type="match status" value="1"/>
</dbReference>
<dbReference type="Pfam" id="PF00581">
    <property type="entry name" value="Rhodanese"/>
    <property type="match status" value="1"/>
</dbReference>
<feature type="non-terminal residue" evidence="2">
    <location>
        <position position="1"/>
    </location>
</feature>
<dbReference type="InterPro" id="IPR020936">
    <property type="entry name" value="TrhO"/>
</dbReference>
<dbReference type="OrthoDB" id="25002at2759"/>
<evidence type="ECO:0000313" key="2">
    <source>
        <dbReference type="EMBL" id="EFN58640.1"/>
    </source>
</evidence>
<dbReference type="Pfam" id="PF17773">
    <property type="entry name" value="UPF0176_N"/>
    <property type="match status" value="1"/>
</dbReference>
<dbReference type="SUPFAM" id="SSF52821">
    <property type="entry name" value="Rhodanese/Cell cycle control phosphatase"/>
    <property type="match status" value="1"/>
</dbReference>
<dbReference type="Pfam" id="PF12368">
    <property type="entry name" value="Rhodanese_C"/>
    <property type="match status" value="1"/>
</dbReference>
<reference evidence="2 3" key="1">
    <citation type="journal article" date="2010" name="Plant Cell">
        <title>The Chlorella variabilis NC64A genome reveals adaptation to photosymbiosis, coevolution with viruses, and cryptic sex.</title>
        <authorList>
            <person name="Blanc G."/>
            <person name="Duncan G."/>
            <person name="Agarkova I."/>
            <person name="Borodovsky M."/>
            <person name="Gurnon J."/>
            <person name="Kuo A."/>
            <person name="Lindquist E."/>
            <person name="Lucas S."/>
            <person name="Pangilinan J."/>
            <person name="Polle J."/>
            <person name="Salamov A."/>
            <person name="Terry A."/>
            <person name="Yamada T."/>
            <person name="Dunigan D.D."/>
            <person name="Grigoriev I.V."/>
            <person name="Claverie J.M."/>
            <person name="Van Etten J.L."/>
        </authorList>
    </citation>
    <scope>NUCLEOTIDE SEQUENCE [LARGE SCALE GENOMIC DNA]</scope>
    <source>
        <strain evidence="2 3">NC64A</strain>
    </source>
</reference>